<proteinExistence type="predicted"/>
<keyword evidence="2" id="KW-1185">Reference proteome</keyword>
<evidence type="ECO:0000313" key="2">
    <source>
        <dbReference type="Proteomes" id="UP001056109"/>
    </source>
</evidence>
<gene>
    <name evidence="1" type="ORF">NG665_00205</name>
</gene>
<accession>A0ABY5AJ42</accession>
<dbReference type="Proteomes" id="UP001056109">
    <property type="component" value="Chromosome"/>
</dbReference>
<dbReference type="RefSeq" id="WP_252673325.1">
    <property type="nucleotide sequence ID" value="NZ_CP099547.1"/>
</dbReference>
<organism evidence="1 2">
    <name type="scientific">Arcanobacterium pinnipediorum</name>
    <dbReference type="NCBI Taxonomy" id="1503041"/>
    <lineage>
        <taxon>Bacteria</taxon>
        <taxon>Bacillati</taxon>
        <taxon>Actinomycetota</taxon>
        <taxon>Actinomycetes</taxon>
        <taxon>Actinomycetales</taxon>
        <taxon>Actinomycetaceae</taxon>
        <taxon>Arcanobacterium</taxon>
    </lineage>
</organism>
<evidence type="ECO:0000313" key="1">
    <source>
        <dbReference type="EMBL" id="USR79456.1"/>
    </source>
</evidence>
<sequence length="305" mass="34359">MANYWSDSRGTDDAPMIESMHKILSLWDRIDPRRTKRPLVLASDPDLRIETGDIEGLLAADKVAIVAGYSPSIKQSKSTYTYLQELARAGFGVFYINVCDDPRPLEFDGELDSRIVIGRRENRGYDFGTWAVALARFPQLGNKPFVLLTNDSLAGPFTSIQPMLERACYEGRADVVAATMSSQVKPHLQSYFMMFRGGILAESALSLFFSRVRVEKSKEDVVLHNELELRDVLTQLGYSYDVLFHPGQLSLAQENPTLYRWRELFEAGWPFVKKTIISDPSTAPNGEAVAEVVKETFDTDINGWM</sequence>
<dbReference type="InterPro" id="IPR007739">
    <property type="entry name" value="RgpF"/>
</dbReference>
<dbReference type="EMBL" id="CP099547">
    <property type="protein sequence ID" value="USR79456.1"/>
    <property type="molecule type" value="Genomic_DNA"/>
</dbReference>
<reference evidence="1" key="1">
    <citation type="submission" date="2022-06" db="EMBL/GenBank/DDBJ databases">
        <title>Complete Genome Sequence of Arcanobacterium pinnipediorum strain DSM 28752 isolated from a harbour seal.</title>
        <authorList>
            <person name="Borowiak M."/>
            <person name="Kreitlow A."/>
            <person name="Alssahen M."/>
            <person name="Malorny B."/>
            <person name="Laemmler C."/>
            <person name="Prenger-Berninghoff E."/>
            <person name="Siebert U."/>
            <person name="Ploetz M."/>
            <person name="Abdulmawjood A."/>
        </authorList>
    </citation>
    <scope>NUCLEOTIDE SEQUENCE</scope>
    <source>
        <strain evidence="1">DSM 28752</strain>
    </source>
</reference>
<name>A0ABY5AJ42_9ACTO</name>
<protein>
    <submittedName>
        <fullName evidence="1">Rhamnan synthesis F family protein</fullName>
    </submittedName>
</protein>
<dbReference type="Pfam" id="PF05045">
    <property type="entry name" value="RgpF"/>
    <property type="match status" value="1"/>
</dbReference>